<sequence>MTSDPTITLFGEKRLKNVNSLLVWSDKLSQFDPDHQEAVRFLHGLEADFDQLRQATAYEQTSPCFPLKCQIITHTIQDAIDILRRQTLFSSDEVGQVLKMIAHHIGRLSLSKQQGVDLYAEHMDRMTRKIDASWKSRKLRAPQPQAENERRQEKLQEIWDRLHFALPDCACLQCSRES</sequence>
<accession>A0A9X0BSG3</accession>
<evidence type="ECO:0000313" key="1">
    <source>
        <dbReference type="EMBL" id="KAJ5481100.1"/>
    </source>
</evidence>
<gene>
    <name evidence="1" type="ORF">N7539_006994</name>
</gene>
<organism evidence="1 2">
    <name type="scientific">Penicillium diatomitis</name>
    <dbReference type="NCBI Taxonomy" id="2819901"/>
    <lineage>
        <taxon>Eukaryota</taxon>
        <taxon>Fungi</taxon>
        <taxon>Dikarya</taxon>
        <taxon>Ascomycota</taxon>
        <taxon>Pezizomycotina</taxon>
        <taxon>Eurotiomycetes</taxon>
        <taxon>Eurotiomycetidae</taxon>
        <taxon>Eurotiales</taxon>
        <taxon>Aspergillaceae</taxon>
        <taxon>Penicillium</taxon>
    </lineage>
</organism>
<reference evidence="1" key="1">
    <citation type="submission" date="2022-12" db="EMBL/GenBank/DDBJ databases">
        <authorList>
            <person name="Petersen C."/>
        </authorList>
    </citation>
    <scope>NUCLEOTIDE SEQUENCE</scope>
    <source>
        <strain evidence="1">IBT 30728</strain>
    </source>
</reference>
<comment type="caution">
    <text evidence="1">The sequence shown here is derived from an EMBL/GenBank/DDBJ whole genome shotgun (WGS) entry which is preliminary data.</text>
</comment>
<dbReference type="Proteomes" id="UP001148312">
    <property type="component" value="Unassembled WGS sequence"/>
</dbReference>
<name>A0A9X0BSG3_9EURO</name>
<evidence type="ECO:0000313" key="2">
    <source>
        <dbReference type="Proteomes" id="UP001148312"/>
    </source>
</evidence>
<proteinExistence type="predicted"/>
<keyword evidence="2" id="KW-1185">Reference proteome</keyword>
<dbReference type="EMBL" id="JAPWDQ010000009">
    <property type="protein sequence ID" value="KAJ5481100.1"/>
    <property type="molecule type" value="Genomic_DNA"/>
</dbReference>
<dbReference type="GeneID" id="81626844"/>
<reference evidence="1" key="2">
    <citation type="journal article" date="2023" name="IMA Fungus">
        <title>Comparative genomic study of the Penicillium genus elucidates a diverse pangenome and 15 lateral gene transfer events.</title>
        <authorList>
            <person name="Petersen C."/>
            <person name="Sorensen T."/>
            <person name="Nielsen M.R."/>
            <person name="Sondergaard T.E."/>
            <person name="Sorensen J.L."/>
            <person name="Fitzpatrick D.A."/>
            <person name="Frisvad J.C."/>
            <person name="Nielsen K.L."/>
        </authorList>
    </citation>
    <scope>NUCLEOTIDE SEQUENCE</scope>
    <source>
        <strain evidence="1">IBT 30728</strain>
    </source>
</reference>
<protein>
    <submittedName>
        <fullName evidence="1">Uncharacterized protein</fullName>
    </submittedName>
</protein>
<dbReference type="AlphaFoldDB" id="A0A9X0BSG3"/>
<dbReference type="RefSeq" id="XP_056788530.1">
    <property type="nucleotide sequence ID" value="XM_056936595.1"/>
</dbReference>